<sequence>MILTGRTGLIALICSLPVVLSAWPATSFVILLAALAVAVIADIGMASSPFQLRYTRLPNGAVRLGEAVNAGLLIHNAGRRRFRGQFRDAWAPSARADPAIHAIDIAAGRMQRIDTCLRPIRRGDQRSAVVTARSVGPLGMAGRQRSHPLPGQIRVLPMFLSRQHLPARLAKLREIDGLSPTLTRGKGTEFDSLREYVVGDDVRSIDWRATARRADVVVRTWRPERDRRVVIVLDTGRTAAGRVGIDPTATDPSGWPRLDWSMDAALLLAALASRAGDHVDFLAHDRVIRAGVFGASRTELLARLVDAMAPLHAALIESDATAMVSTIVRRTRRRSLVVLLTDLNATALEEGLLPVLPQLSARHRVILAAVADPRVDHLAAGRADAAAVYDAAAAEYSRNDRYAIASRLRHSAVEVIDAVPGELAPALADCYLAMKAAGRL</sequence>
<reference evidence="2" key="1">
    <citation type="submission" date="2022-05" db="EMBL/GenBank/DDBJ databases">
        <title>A methanotrophic Mycobacterium dominates a cave microbial ecosystem.</title>
        <authorList>
            <person name="Van Spanning R.J.M."/>
            <person name="Guan Q."/>
            <person name="Melkonian C."/>
            <person name="Gallant J."/>
            <person name="Polerecky L."/>
            <person name="Flot J.-F."/>
            <person name="Brandt B.W."/>
            <person name="Braster M."/>
            <person name="Iturbe Espinoza P."/>
            <person name="Aerts J."/>
            <person name="Meima-Franke M."/>
            <person name="Piersma S.R."/>
            <person name="Bunduc C."/>
            <person name="Ummels R."/>
            <person name="Pain A."/>
            <person name="Fleming E.J."/>
            <person name="van der Wel N."/>
            <person name="Gherman V.D."/>
            <person name="Sarbu S.M."/>
            <person name="Bodelier P.L.E."/>
            <person name="Bitter W."/>
        </authorList>
    </citation>
    <scope>NUCLEOTIDE SEQUENCE</scope>
    <source>
        <strain evidence="2">Sulfur Cave</strain>
    </source>
</reference>
<dbReference type="RefSeq" id="WP_219066965.1">
    <property type="nucleotide sequence ID" value="NZ_CAJUXY010000013.1"/>
</dbReference>
<dbReference type="PANTHER" id="PTHR33608:SF3">
    <property type="entry name" value="SLR2013 PROTEIN"/>
    <property type="match status" value="1"/>
</dbReference>
<feature type="domain" description="DUF58" evidence="1">
    <location>
        <begin position="193"/>
        <end position="384"/>
    </location>
</feature>
<proteinExistence type="predicted"/>
<dbReference type="InterPro" id="IPR002881">
    <property type="entry name" value="DUF58"/>
</dbReference>
<evidence type="ECO:0000313" key="2">
    <source>
        <dbReference type="EMBL" id="UQX11211.1"/>
    </source>
</evidence>
<gene>
    <name evidence="2" type="ORF">M5I08_01230</name>
</gene>
<dbReference type="Proteomes" id="UP001056610">
    <property type="component" value="Chromosome"/>
</dbReference>
<protein>
    <submittedName>
        <fullName evidence="2">DUF58 domain-containing protein</fullName>
    </submittedName>
</protein>
<keyword evidence="3" id="KW-1185">Reference proteome</keyword>
<evidence type="ECO:0000259" key="1">
    <source>
        <dbReference type="Pfam" id="PF01882"/>
    </source>
</evidence>
<dbReference type="PANTHER" id="PTHR33608">
    <property type="entry name" value="BLL2464 PROTEIN"/>
    <property type="match status" value="1"/>
</dbReference>
<accession>A0ABY4QMY4</accession>
<evidence type="ECO:0000313" key="3">
    <source>
        <dbReference type="Proteomes" id="UP001056610"/>
    </source>
</evidence>
<name>A0ABY4QMY4_9MYCO</name>
<organism evidence="2 3">
    <name type="scientific">Candidatus Mycobacterium methanotrophicum</name>
    <dbReference type="NCBI Taxonomy" id="2943498"/>
    <lineage>
        <taxon>Bacteria</taxon>
        <taxon>Bacillati</taxon>
        <taxon>Actinomycetota</taxon>
        <taxon>Actinomycetes</taxon>
        <taxon>Mycobacteriales</taxon>
        <taxon>Mycobacteriaceae</taxon>
        <taxon>Mycobacterium</taxon>
    </lineage>
</organism>
<dbReference type="EMBL" id="CP097320">
    <property type="protein sequence ID" value="UQX11211.1"/>
    <property type="molecule type" value="Genomic_DNA"/>
</dbReference>
<dbReference type="Pfam" id="PF01882">
    <property type="entry name" value="DUF58"/>
    <property type="match status" value="1"/>
</dbReference>